<dbReference type="OrthoDB" id="9760788at2"/>
<keyword evidence="1" id="KW-0812">Transmembrane</keyword>
<organism evidence="2 4">
    <name type="scientific">Xanthomonas prunicola</name>
    <dbReference type="NCBI Taxonomy" id="2053930"/>
    <lineage>
        <taxon>Bacteria</taxon>
        <taxon>Pseudomonadati</taxon>
        <taxon>Pseudomonadota</taxon>
        <taxon>Gammaproteobacteria</taxon>
        <taxon>Lysobacterales</taxon>
        <taxon>Lysobacteraceae</taxon>
        <taxon>Xanthomonas</taxon>
    </lineage>
</organism>
<accession>A0A2N3RKA2</accession>
<evidence type="ECO:0000313" key="5">
    <source>
        <dbReference type="Proteomes" id="UP000233748"/>
    </source>
</evidence>
<evidence type="ECO:0000313" key="3">
    <source>
        <dbReference type="EMBL" id="PKV17176.1"/>
    </source>
</evidence>
<name>A0A2N3RKA2_9XANT</name>
<dbReference type="Proteomes" id="UP000233748">
    <property type="component" value="Unassembled WGS sequence"/>
</dbReference>
<dbReference type="Proteomes" id="UP000233720">
    <property type="component" value="Unassembled WGS sequence"/>
</dbReference>
<evidence type="ECO:0000313" key="2">
    <source>
        <dbReference type="EMBL" id="PKV12893.1"/>
    </source>
</evidence>
<feature type="transmembrane region" description="Helical" evidence="1">
    <location>
        <begin position="244"/>
        <end position="263"/>
    </location>
</feature>
<evidence type="ECO:0000256" key="1">
    <source>
        <dbReference type="SAM" id="Phobius"/>
    </source>
</evidence>
<proteinExistence type="predicted"/>
<feature type="transmembrane region" description="Helical" evidence="1">
    <location>
        <begin position="442"/>
        <end position="464"/>
    </location>
</feature>
<dbReference type="PANTHER" id="PTHR34219:SF6">
    <property type="entry name" value="BLR3280 PROTEIN"/>
    <property type="match status" value="1"/>
</dbReference>
<feature type="transmembrane region" description="Helical" evidence="1">
    <location>
        <begin position="197"/>
        <end position="218"/>
    </location>
</feature>
<feature type="transmembrane region" description="Helical" evidence="1">
    <location>
        <begin position="6"/>
        <end position="28"/>
    </location>
</feature>
<protein>
    <recommendedName>
        <fullName evidence="6">Peptidase</fullName>
    </recommendedName>
</protein>
<gene>
    <name evidence="2" type="ORF">XpruCFBP8353_11785</name>
    <name evidence="3" type="ORF">XpruCFBP8354_11785</name>
</gene>
<dbReference type="InterPro" id="IPR005625">
    <property type="entry name" value="PepSY-ass_TM"/>
</dbReference>
<keyword evidence="5" id="KW-1185">Reference proteome</keyword>
<keyword evidence="1" id="KW-0472">Membrane</keyword>
<evidence type="ECO:0000313" key="4">
    <source>
        <dbReference type="Proteomes" id="UP000233720"/>
    </source>
</evidence>
<dbReference type="EMBL" id="PHKW01000003">
    <property type="protein sequence ID" value="PKV17176.1"/>
    <property type="molecule type" value="Genomic_DNA"/>
</dbReference>
<comment type="caution">
    <text evidence="2">The sequence shown here is derived from an EMBL/GenBank/DDBJ whole genome shotgun (WGS) entry which is preliminary data.</text>
</comment>
<evidence type="ECO:0008006" key="6">
    <source>
        <dbReference type="Google" id="ProtNLM"/>
    </source>
</evidence>
<sequence length="488" mass="53373">MHRWFGVAVCLAFVVWFSSGIVMLFVPFPSLPDSARRAGSEPLVLAQVKIAPAMALAASGGGDGMRLISVAGQPRYVVDGAISVRSIDAHSGVQLGLLNSTQAREVATRFAHARVRRLVGPLQVDQWSVHQHFDTWRPFYRVELDDAAGTELYVSARSGEVMQRTRASERRWNWLGAIPHWLYFTVLRHDVGTWDRTVWWVALAALIGAMSGTLLGLYRTWQIRMHQRAGWSAFRGVLRWHHGLGLGGAAIVLVWIFSGWLSMDHGRLFSRGQPLPQAVQRYAAASLQKALAGVAPGALQPLDRSGEIAFSVVGGQAWASGRGGGVASATLALSGLSAARMSAQARRAAILAAAAKTWPLAADPDHSDAQHDDALYREADAIPDDALRLALARPQDAALYVDAQTGRPLLQLDASRKAYAWLYFALHTTRLPGLSTHSRLRLALQLTLLAIGWCLSMTGVILAYRRLRASVRPRAALRVLRPRRIAEH</sequence>
<reference evidence="4 5" key="1">
    <citation type="submission" date="2017-11" db="EMBL/GenBank/DDBJ databases">
        <title>Xanthomonas prunicola sp. nov., a novel pathogen that affects nectarine (Prunus persica var. nectarine) trees.</title>
        <authorList>
            <person name="Lopez M."/>
            <person name="Lopez-Soriano P."/>
            <person name="Garita-Cambronero J."/>
            <person name="Beltran C."/>
            <person name="Taghouti G."/>
            <person name="Portier P."/>
            <person name="Cubero J."/>
            <person name="Fischer-Le Saux M."/>
            <person name="Marco-Noales E."/>
        </authorList>
    </citation>
    <scope>NUCLEOTIDE SEQUENCE [LARGE SCALE GENOMIC DNA]</scope>
    <source>
        <strain evidence="2 4">CFBP8353</strain>
        <strain evidence="3 5">CFBP8354</strain>
    </source>
</reference>
<dbReference type="PANTHER" id="PTHR34219">
    <property type="entry name" value="IRON-REGULATED INNER MEMBRANE PROTEIN-RELATED"/>
    <property type="match status" value="1"/>
</dbReference>
<keyword evidence="1" id="KW-1133">Transmembrane helix</keyword>
<dbReference type="AlphaFoldDB" id="A0A2N3RKA2"/>
<dbReference type="EMBL" id="PHKV01000003">
    <property type="protein sequence ID" value="PKV12893.1"/>
    <property type="molecule type" value="Genomic_DNA"/>
</dbReference>
<feature type="transmembrane region" description="Helical" evidence="1">
    <location>
        <begin position="172"/>
        <end position="191"/>
    </location>
</feature>